<dbReference type="VEuPathDB" id="FungiDB:A1O9_01907"/>
<name>A0A072PKU0_9EURO</name>
<evidence type="ECO:0000256" key="4">
    <source>
        <dbReference type="ARBA" id="ARBA00023125"/>
    </source>
</evidence>
<organism evidence="8 9">
    <name type="scientific">Exophiala aquamarina CBS 119918</name>
    <dbReference type="NCBI Taxonomy" id="1182545"/>
    <lineage>
        <taxon>Eukaryota</taxon>
        <taxon>Fungi</taxon>
        <taxon>Dikarya</taxon>
        <taxon>Ascomycota</taxon>
        <taxon>Pezizomycotina</taxon>
        <taxon>Eurotiomycetes</taxon>
        <taxon>Chaetothyriomycetidae</taxon>
        <taxon>Chaetothyriales</taxon>
        <taxon>Herpotrichiellaceae</taxon>
        <taxon>Exophiala</taxon>
    </lineage>
</organism>
<dbReference type="PANTHER" id="PTHR47660">
    <property type="entry name" value="TRANSCRIPTION FACTOR WITH C2H2 AND ZN(2)-CYS(6) DNA BINDING DOMAIN (EUROFUNG)-RELATED-RELATED"/>
    <property type="match status" value="1"/>
</dbReference>
<dbReference type="HOGENOM" id="CLU_024655_2_1_1"/>
<protein>
    <recommendedName>
        <fullName evidence="7">Zn(2)-C6 fungal-type domain-containing protein</fullName>
    </recommendedName>
</protein>
<sequence>MSSTSRHKSCFACIKTKRKCDRTWPRCQRCVAKGSECQYIGRNRHQPRRNIDYDVDQSVPASEPVGGQPSGNWQLQQYHAEPTSLLTTCLDGALFEFPNHPFNLGNMPDDDTFIFDSIQDNVAQQAPSSADPTIVRANTSDAGLQPRVEFVAKRIAAIPRTFAEQGQTMFIHRMQFQQRCSPALQDAMSMCASYCMKGVANQTLVFRNLGHRCRQLIASTNALLASKTDLLAALQALLLYQIMRLFDGDIRLRADAEADEPILILWASQLRAHTCNEAQATFTTQGSMDTSIVTIDCKSDWQSWLVEESIRRTVITSFMLKGVYSFLKLGYDRPTELHVCFTAQAALWGAQSDISWRRAQEGRERLEMRVTLWDEEMAKAKPKDLEELGVLIMTMLWAPEATRIWLGQYFTFKHGLETA</sequence>
<feature type="domain" description="Zn(2)-C6 fungal-type" evidence="7">
    <location>
        <begin position="9"/>
        <end position="39"/>
    </location>
</feature>
<dbReference type="InterPro" id="IPR036864">
    <property type="entry name" value="Zn2-C6_fun-type_DNA-bd_sf"/>
</dbReference>
<comment type="caution">
    <text evidence="8">The sequence shown here is derived from an EMBL/GenBank/DDBJ whole genome shotgun (WGS) entry which is preliminary data.</text>
</comment>
<dbReference type="SMART" id="SM00066">
    <property type="entry name" value="GAL4"/>
    <property type="match status" value="1"/>
</dbReference>
<dbReference type="GO" id="GO:0003677">
    <property type="term" value="F:DNA binding"/>
    <property type="evidence" value="ECO:0007669"/>
    <property type="project" value="UniProtKB-KW"/>
</dbReference>
<evidence type="ECO:0000256" key="2">
    <source>
        <dbReference type="ARBA" id="ARBA00022833"/>
    </source>
</evidence>
<dbReference type="AlphaFoldDB" id="A0A072PKU0"/>
<keyword evidence="9" id="KW-1185">Reference proteome</keyword>
<dbReference type="SUPFAM" id="SSF57701">
    <property type="entry name" value="Zn2/Cys6 DNA-binding domain"/>
    <property type="match status" value="1"/>
</dbReference>
<dbReference type="InterPro" id="IPR001138">
    <property type="entry name" value="Zn2Cys6_DnaBD"/>
</dbReference>
<keyword evidence="1" id="KW-0479">Metal-binding</keyword>
<evidence type="ECO:0000256" key="6">
    <source>
        <dbReference type="ARBA" id="ARBA00023242"/>
    </source>
</evidence>
<evidence type="ECO:0000256" key="3">
    <source>
        <dbReference type="ARBA" id="ARBA00023015"/>
    </source>
</evidence>
<keyword evidence="6" id="KW-0539">Nucleus</keyword>
<dbReference type="OrthoDB" id="4160768at2759"/>
<dbReference type="Gene3D" id="4.10.240.10">
    <property type="entry name" value="Zn(2)-C6 fungal-type DNA-binding domain"/>
    <property type="match status" value="1"/>
</dbReference>
<evidence type="ECO:0000313" key="9">
    <source>
        <dbReference type="Proteomes" id="UP000027920"/>
    </source>
</evidence>
<keyword evidence="4" id="KW-0238">DNA-binding</keyword>
<dbReference type="EMBL" id="AMGV01000002">
    <property type="protein sequence ID" value="KEF60347.1"/>
    <property type="molecule type" value="Genomic_DNA"/>
</dbReference>
<evidence type="ECO:0000256" key="1">
    <source>
        <dbReference type="ARBA" id="ARBA00022723"/>
    </source>
</evidence>
<dbReference type="GeneID" id="25276853"/>
<dbReference type="GO" id="GO:0008270">
    <property type="term" value="F:zinc ion binding"/>
    <property type="evidence" value="ECO:0007669"/>
    <property type="project" value="InterPro"/>
</dbReference>
<evidence type="ECO:0000259" key="7">
    <source>
        <dbReference type="PROSITE" id="PS50048"/>
    </source>
</evidence>
<keyword evidence="5" id="KW-0804">Transcription</keyword>
<keyword evidence="3" id="KW-0805">Transcription regulation</keyword>
<dbReference type="GO" id="GO:0000981">
    <property type="term" value="F:DNA-binding transcription factor activity, RNA polymerase II-specific"/>
    <property type="evidence" value="ECO:0007669"/>
    <property type="project" value="InterPro"/>
</dbReference>
<gene>
    <name evidence="8" type="ORF">A1O9_01907</name>
</gene>
<dbReference type="STRING" id="1182545.A0A072PKU0"/>
<evidence type="ECO:0000313" key="8">
    <source>
        <dbReference type="EMBL" id="KEF60347.1"/>
    </source>
</evidence>
<dbReference type="PANTHER" id="PTHR47660:SF3">
    <property type="entry name" value="FINGER DOMAIN PROTEIN, PUTATIVE (AFU_ORTHOLOGUE AFUA_4G03310)-RELATED"/>
    <property type="match status" value="1"/>
</dbReference>
<dbReference type="Pfam" id="PF00172">
    <property type="entry name" value="Zn_clus"/>
    <property type="match status" value="1"/>
</dbReference>
<dbReference type="CDD" id="cd00067">
    <property type="entry name" value="GAL4"/>
    <property type="match status" value="1"/>
</dbReference>
<evidence type="ECO:0000256" key="5">
    <source>
        <dbReference type="ARBA" id="ARBA00023163"/>
    </source>
</evidence>
<reference evidence="8 9" key="1">
    <citation type="submission" date="2013-03" db="EMBL/GenBank/DDBJ databases">
        <title>The Genome Sequence of Exophiala aquamarina CBS 119918.</title>
        <authorList>
            <consortium name="The Broad Institute Genomics Platform"/>
            <person name="Cuomo C."/>
            <person name="de Hoog S."/>
            <person name="Gorbushina A."/>
            <person name="Walker B."/>
            <person name="Young S.K."/>
            <person name="Zeng Q."/>
            <person name="Gargeya S."/>
            <person name="Fitzgerald M."/>
            <person name="Haas B."/>
            <person name="Abouelleil A."/>
            <person name="Allen A.W."/>
            <person name="Alvarado L."/>
            <person name="Arachchi H.M."/>
            <person name="Berlin A.M."/>
            <person name="Chapman S.B."/>
            <person name="Gainer-Dewar J."/>
            <person name="Goldberg J."/>
            <person name="Griggs A."/>
            <person name="Gujja S."/>
            <person name="Hansen M."/>
            <person name="Howarth C."/>
            <person name="Imamovic A."/>
            <person name="Ireland A."/>
            <person name="Larimer J."/>
            <person name="McCowan C."/>
            <person name="Murphy C."/>
            <person name="Pearson M."/>
            <person name="Poon T.W."/>
            <person name="Priest M."/>
            <person name="Roberts A."/>
            <person name="Saif S."/>
            <person name="Shea T."/>
            <person name="Sisk P."/>
            <person name="Sykes S."/>
            <person name="Wortman J."/>
            <person name="Nusbaum C."/>
            <person name="Birren B."/>
        </authorList>
    </citation>
    <scope>NUCLEOTIDE SEQUENCE [LARGE SCALE GENOMIC DNA]</scope>
    <source>
        <strain evidence="8 9">CBS 119918</strain>
    </source>
</reference>
<dbReference type="RefSeq" id="XP_013262937.1">
    <property type="nucleotide sequence ID" value="XM_013407483.1"/>
</dbReference>
<dbReference type="Proteomes" id="UP000027920">
    <property type="component" value="Unassembled WGS sequence"/>
</dbReference>
<dbReference type="PROSITE" id="PS50048">
    <property type="entry name" value="ZN2_CY6_FUNGAL_2"/>
    <property type="match status" value="1"/>
</dbReference>
<keyword evidence="2" id="KW-0862">Zinc</keyword>
<proteinExistence type="predicted"/>
<accession>A0A072PKU0</accession>